<geneLocation type="plasmid" evidence="2">
    <name>pSLA2-M</name>
</geneLocation>
<sequence length="158" mass="16423">MRRGQDSNLHGPPKESDLETCSLVPDQPLRAPLLAPGLRRRPGSDCERRGLGAAPRLPRPWLCRRPTRLLRLRSGRTVDAAAAATGTTERISAHSGSNWASAPARTSRAAAAPSTAPALHRDGSAASAGVQAATTASSASLSTLSALGSHLHVLPSEM</sequence>
<feature type="region of interest" description="Disordered" evidence="1">
    <location>
        <begin position="81"/>
        <end position="123"/>
    </location>
</feature>
<reference evidence="2" key="2">
    <citation type="journal article" date="2011" name="Biosci. Biotechnol. Biochem.">
        <title>pSLA2-M of Streptomyces rochei is a composite linear plasmid characterized by self-defense genes and homology with pSLA2-L.</title>
        <authorList>
            <person name="Yang Y."/>
            <person name="Kurokawa T."/>
            <person name="Takahama Y."/>
            <person name="Nindita Y."/>
            <person name="Mochizuki S."/>
            <person name="Arakawa K."/>
            <person name="Endo S."/>
            <person name="Kinashi H."/>
        </authorList>
    </citation>
    <scope>NUCLEOTIDE SEQUENCE</scope>
    <source>
        <strain evidence="2">7434AN4</strain>
        <plasmid evidence="2">pSLA2-M</plasmid>
    </source>
</reference>
<dbReference type="EMBL" id="AB597522">
    <property type="protein sequence ID" value="BAK19864.1"/>
    <property type="molecule type" value="Genomic_DNA"/>
</dbReference>
<accession>F2Z8T4</accession>
<feature type="compositionally biased region" description="Low complexity" evidence="1">
    <location>
        <begin position="28"/>
        <end position="37"/>
    </location>
</feature>
<dbReference type="AlphaFoldDB" id="F2Z8T4"/>
<proteinExistence type="predicted"/>
<evidence type="ECO:0000313" key="2">
    <source>
        <dbReference type="EMBL" id="BAK19864.1"/>
    </source>
</evidence>
<reference evidence="2" key="1">
    <citation type="journal article" date="1994" name="J. Antibiot.">
        <title>Isolation and characterization of linear plasmids from lankacidin-producing Streptomyces species.</title>
        <authorList>
            <person name="Kinashi H."/>
            <person name="Mori E."/>
            <person name="Hatani A."/>
            <person name="Nimi O."/>
        </authorList>
    </citation>
    <scope>NUCLEOTIDE SEQUENCE</scope>
    <source>
        <strain evidence="2">7434AN4</strain>
        <plasmid evidence="2">pSLA2-M</plasmid>
    </source>
</reference>
<organism evidence="2">
    <name type="scientific">Streptomyces rochei</name>
    <name type="common">Streptomyces parvullus</name>
    <dbReference type="NCBI Taxonomy" id="1928"/>
    <lineage>
        <taxon>Bacteria</taxon>
        <taxon>Bacillati</taxon>
        <taxon>Actinomycetota</taxon>
        <taxon>Actinomycetes</taxon>
        <taxon>Kitasatosporales</taxon>
        <taxon>Streptomycetaceae</taxon>
        <taxon>Streptomyces</taxon>
        <taxon>Streptomyces rochei group</taxon>
    </lineage>
</organism>
<feature type="compositionally biased region" description="Polar residues" evidence="1">
    <location>
        <begin position="85"/>
        <end position="99"/>
    </location>
</feature>
<protein>
    <submittedName>
        <fullName evidence="2">Uncharacterized protein</fullName>
    </submittedName>
</protein>
<gene>
    <name evidence="2" type="primary">pSLA2-M.70</name>
</gene>
<evidence type="ECO:0000256" key="1">
    <source>
        <dbReference type="SAM" id="MobiDB-lite"/>
    </source>
</evidence>
<feature type="compositionally biased region" description="Low complexity" evidence="1">
    <location>
        <begin position="100"/>
        <end position="123"/>
    </location>
</feature>
<keyword evidence="2" id="KW-0614">Plasmid</keyword>
<feature type="region of interest" description="Disordered" evidence="1">
    <location>
        <begin position="1"/>
        <end position="58"/>
    </location>
</feature>
<name>F2Z8T4_STRRO</name>